<feature type="binding site" evidence="4">
    <location>
        <begin position="573"/>
        <end position="580"/>
    </location>
    <ligand>
        <name>ATP</name>
        <dbReference type="ChEBI" id="CHEBI:30616"/>
    </ligand>
</feature>
<proteinExistence type="predicted"/>
<dbReference type="SUPFAM" id="SSF52540">
    <property type="entry name" value="P-loop containing nucleoside triphosphate hydrolases"/>
    <property type="match status" value="2"/>
</dbReference>
<dbReference type="InterPro" id="IPR008984">
    <property type="entry name" value="SMAD_FHA_dom_sf"/>
</dbReference>
<dbReference type="Proteomes" id="UP000547458">
    <property type="component" value="Unassembled WGS sequence"/>
</dbReference>
<feature type="domain" description="FtsK" evidence="7">
    <location>
        <begin position="555"/>
        <end position="743"/>
    </location>
</feature>
<keyword evidence="3 4" id="KW-0067">ATP-binding</keyword>
<dbReference type="Pfam" id="PF01580">
    <property type="entry name" value="FtsK_SpoIIIE"/>
    <property type="match status" value="1"/>
</dbReference>
<dbReference type="InterPro" id="IPR027417">
    <property type="entry name" value="P-loop_NTPase"/>
</dbReference>
<evidence type="ECO:0000256" key="1">
    <source>
        <dbReference type="ARBA" id="ARBA00022553"/>
    </source>
</evidence>
<protein>
    <submittedName>
        <fullName evidence="8">S-DNA-T family DNA segregation ATPase FtsK/SpoIIIE</fullName>
    </submittedName>
</protein>
<keyword evidence="1" id="KW-0597">Phosphoprotein</keyword>
<evidence type="ECO:0000256" key="4">
    <source>
        <dbReference type="PROSITE-ProRule" id="PRU00289"/>
    </source>
</evidence>
<sequence>MDLHATLAAGPGADLPSGEPIEEIVVNTTVLSTGELLRAELAARTGVEHFQVAGEPMESCVPGVPPLTHGAVIVASRRAHNGEPSPASVGNLMFVVRSGPDAGKLVPLARGTYRIGRSAPEITIHDPELSRTHAVLTVTNEAITLADENSANGIWVDGSRVHNALVTTDSVIRLGASQCALTLTDEPPAAVEAVDLTEPSEVPAPAPPERNRLLLVTALLPLVLGVVLAVTTGMWFFLAFSALSAVTGLIPLVSGRRKRAAFSAAVAAAVLTDSERRRCAAWDVAVLALSALQSRLQPLGPAPAGTLHRGRYVRIGIADQPANIAVKPRTAGWEPPVSEAVPLVIPLSAPTERGGEEPLNLTVSGPPEVLRNSAHLLLLQLCVLEAAGSIICFGGSDDLPSSARFLPQVSLVTDRERLDQLLSTGRFSTLLLFGTSAGAIVRLPGIRVYRFCAPSVPATGGGWTVDYLQVEPALVSPSGKVRFEPDLVQAGTFDYLARALGNAAPAASEDASGVPIPDEVALTDLLAWESASVARRWRMPSKGSTLAAIVGSGGDGPLMLDLVTDGPHLLVAGTTGSGKSEFLRTMVLSLCLTHAPADLNLLFIDFKGGSGLGVLADLPHVTGMLTDLSPAAVSRALISLNAEVKRREYLFAACGATDYLEYRSVPGQGPLPRLAIVIDEFRMLSEEVPGSVQELMRIATLGRSLGLHLILATQRPQGAVTSDIRANVTASVALRMQSPMESQDVLESPIASTIPVRLRGRGYARVGGQRPVEFQTATTAGGSSARPPAIRSLAAYLGDDSSPEMVTLPGTDTTSGLDALIASVRTAAVEFVPPAVRVPVCPALPENLPPDSGMSPGTPCLGLLDVPERQEQYRLSWTPHQDSHLAFIGQPAGGLSAALCSAGRQLLQHLPDTHLYVLDGDGSLRSLAHVPQTGAYVTASDAKRAARVLRRVAALVEHRLSSGTEAADASPAIAILVSGWGRWTGSFRSGRFAWAEEALQDIARDGQTAGVTLLIGGERELISSRFFSLLPNRLYFPTGMNPESLLSWPKMPAVDPVVGRAYVQGRIGAADGAVAQLVLTMPEIPVRQPAQAPLIVAALPATVTARELKLPPTSDREDHIPIGVGGDNLATVCLTLRERSVALLVGPAGSGRSHTLELMAQLAPPRLVCLRPDPGEDPVAFWRTTAERGVPDRALLLVDDADNLPRESHQHLAHLVSCGARIVLASMPSLSAVSSIPLTAAVRGNPLGLVLGARSPSDGDVFGIRLDADGGAQPGRAFLIDAHGAHEIQVAQLAADRREPNTLS</sequence>
<dbReference type="GO" id="GO:0005524">
    <property type="term" value="F:ATP binding"/>
    <property type="evidence" value="ECO:0007669"/>
    <property type="project" value="UniProtKB-UniRule"/>
</dbReference>
<dbReference type="PANTHER" id="PTHR22683:SF1">
    <property type="entry name" value="TYPE VII SECRETION SYSTEM PROTEIN ESSC"/>
    <property type="match status" value="1"/>
</dbReference>
<dbReference type="InterPro" id="IPR002543">
    <property type="entry name" value="FtsK_dom"/>
</dbReference>
<evidence type="ECO:0000256" key="2">
    <source>
        <dbReference type="ARBA" id="ARBA00022741"/>
    </source>
</evidence>
<dbReference type="Pfam" id="PF16697">
    <property type="entry name" value="Yop-YscD_cpl"/>
    <property type="match status" value="1"/>
</dbReference>
<keyword evidence="5" id="KW-0812">Transmembrane</keyword>
<dbReference type="EMBL" id="JAATJL010000001">
    <property type="protein sequence ID" value="NJC22922.1"/>
    <property type="molecule type" value="Genomic_DNA"/>
</dbReference>
<dbReference type="InterPro" id="IPR050206">
    <property type="entry name" value="FtsK/SpoIIIE/SftA"/>
</dbReference>
<evidence type="ECO:0000313" key="9">
    <source>
        <dbReference type="Proteomes" id="UP000547458"/>
    </source>
</evidence>
<dbReference type="CDD" id="cd01127">
    <property type="entry name" value="TrwB_TraG_TraD_VirD4"/>
    <property type="match status" value="1"/>
</dbReference>
<gene>
    <name evidence="8" type="ORF">BJ994_001998</name>
</gene>
<dbReference type="PANTHER" id="PTHR22683">
    <property type="entry name" value="SPORULATION PROTEIN RELATED"/>
    <property type="match status" value="1"/>
</dbReference>
<keyword evidence="5" id="KW-1133">Transmembrane helix</keyword>
<dbReference type="RefSeq" id="WP_167993777.1">
    <property type="nucleotide sequence ID" value="NZ_JAATJL010000001.1"/>
</dbReference>
<dbReference type="Gene3D" id="3.40.50.300">
    <property type="entry name" value="P-loop containing nucleotide triphosphate hydrolases"/>
    <property type="match status" value="3"/>
</dbReference>
<reference evidence="8 9" key="1">
    <citation type="submission" date="2020-03" db="EMBL/GenBank/DDBJ databases">
        <title>Sequencing the genomes of 1000 actinobacteria strains.</title>
        <authorList>
            <person name="Klenk H.-P."/>
        </authorList>
    </citation>
    <scope>NUCLEOTIDE SEQUENCE [LARGE SCALE GENOMIC DNA]</scope>
    <source>
        <strain evidence="8 9">DSM 16403</strain>
    </source>
</reference>
<dbReference type="SMART" id="SM00382">
    <property type="entry name" value="AAA"/>
    <property type="match status" value="2"/>
</dbReference>
<evidence type="ECO:0000313" key="8">
    <source>
        <dbReference type="EMBL" id="NJC22922.1"/>
    </source>
</evidence>
<dbReference type="GO" id="GO:0003677">
    <property type="term" value="F:DNA binding"/>
    <property type="evidence" value="ECO:0007669"/>
    <property type="project" value="InterPro"/>
</dbReference>
<dbReference type="SUPFAM" id="SSF49879">
    <property type="entry name" value="SMAD/FHA domain"/>
    <property type="match status" value="1"/>
</dbReference>
<dbReference type="PROSITE" id="PS50901">
    <property type="entry name" value="FTSK"/>
    <property type="match status" value="1"/>
</dbReference>
<dbReference type="Gene3D" id="2.60.200.20">
    <property type="match status" value="1"/>
</dbReference>
<evidence type="ECO:0000256" key="3">
    <source>
        <dbReference type="ARBA" id="ARBA00022840"/>
    </source>
</evidence>
<dbReference type="InterPro" id="IPR032030">
    <property type="entry name" value="YscD_cytoplasmic_dom"/>
</dbReference>
<organism evidence="8 9">
    <name type="scientific">Arthrobacter pigmenti</name>
    <dbReference type="NCBI Taxonomy" id="271432"/>
    <lineage>
        <taxon>Bacteria</taxon>
        <taxon>Bacillati</taxon>
        <taxon>Actinomycetota</taxon>
        <taxon>Actinomycetes</taxon>
        <taxon>Micrococcales</taxon>
        <taxon>Micrococcaceae</taxon>
        <taxon>Arthrobacter</taxon>
    </lineage>
</organism>
<dbReference type="SMART" id="SM00240">
    <property type="entry name" value="FHA"/>
    <property type="match status" value="1"/>
</dbReference>
<dbReference type="CDD" id="cd00060">
    <property type="entry name" value="FHA"/>
    <property type="match status" value="1"/>
</dbReference>
<keyword evidence="9" id="KW-1185">Reference proteome</keyword>
<dbReference type="InterPro" id="IPR003593">
    <property type="entry name" value="AAA+_ATPase"/>
</dbReference>
<comment type="caution">
    <text evidence="8">The sequence shown here is derived from an EMBL/GenBank/DDBJ whole genome shotgun (WGS) entry which is preliminary data.</text>
</comment>
<evidence type="ECO:0000256" key="5">
    <source>
        <dbReference type="SAM" id="Phobius"/>
    </source>
</evidence>
<dbReference type="PROSITE" id="PS50006">
    <property type="entry name" value="FHA_DOMAIN"/>
    <property type="match status" value="1"/>
</dbReference>
<evidence type="ECO:0000259" key="6">
    <source>
        <dbReference type="PROSITE" id="PS50006"/>
    </source>
</evidence>
<feature type="transmembrane region" description="Helical" evidence="5">
    <location>
        <begin position="213"/>
        <end position="230"/>
    </location>
</feature>
<name>A0A846RQS2_9MICC</name>
<keyword evidence="2 4" id="KW-0547">Nucleotide-binding</keyword>
<feature type="domain" description="FHA" evidence="6">
    <location>
        <begin position="113"/>
        <end position="161"/>
    </location>
</feature>
<evidence type="ECO:0000259" key="7">
    <source>
        <dbReference type="PROSITE" id="PS50901"/>
    </source>
</evidence>
<accession>A0A846RQS2</accession>
<dbReference type="InterPro" id="IPR000253">
    <property type="entry name" value="FHA_dom"/>
</dbReference>
<keyword evidence="5" id="KW-0472">Membrane</keyword>